<dbReference type="Proteomes" id="UP001164803">
    <property type="component" value="Chromosome"/>
</dbReference>
<reference evidence="5" key="1">
    <citation type="submission" date="2022-08" db="EMBL/GenBank/DDBJ databases">
        <title>Alicyclobacillus dauci DSM2870, complete genome.</title>
        <authorList>
            <person name="Wang Q."/>
            <person name="Cai R."/>
            <person name="Wang Z."/>
        </authorList>
    </citation>
    <scope>NUCLEOTIDE SEQUENCE</scope>
    <source>
        <strain evidence="5">DSM 28700</strain>
    </source>
</reference>
<dbReference type="PRINTS" id="PR00420">
    <property type="entry name" value="RNGMNOXGNASE"/>
</dbReference>
<dbReference type="InterPro" id="IPR002938">
    <property type="entry name" value="FAD-bd"/>
</dbReference>
<keyword evidence="6" id="KW-1185">Reference proteome</keyword>
<protein>
    <submittedName>
        <fullName evidence="5">FAD-dependent monooxygenase</fullName>
    </submittedName>
</protein>
<feature type="domain" description="FAD-binding" evidence="4">
    <location>
        <begin position="155"/>
        <end position="336"/>
    </location>
</feature>
<dbReference type="Pfam" id="PF01494">
    <property type="entry name" value="FAD_binding_3"/>
    <property type="match status" value="1"/>
</dbReference>
<organism evidence="5 6">
    <name type="scientific">Alicyclobacillus dauci</name>
    <dbReference type="NCBI Taxonomy" id="1475485"/>
    <lineage>
        <taxon>Bacteria</taxon>
        <taxon>Bacillati</taxon>
        <taxon>Bacillota</taxon>
        <taxon>Bacilli</taxon>
        <taxon>Bacillales</taxon>
        <taxon>Alicyclobacillaceae</taxon>
        <taxon>Alicyclobacillus</taxon>
    </lineage>
</organism>
<evidence type="ECO:0000313" key="5">
    <source>
        <dbReference type="EMBL" id="WAH36532.1"/>
    </source>
</evidence>
<dbReference type="GO" id="GO:0004497">
    <property type="term" value="F:monooxygenase activity"/>
    <property type="evidence" value="ECO:0007669"/>
    <property type="project" value="UniProtKB-KW"/>
</dbReference>
<evidence type="ECO:0000256" key="1">
    <source>
        <dbReference type="ARBA" id="ARBA00023002"/>
    </source>
</evidence>
<dbReference type="InterPro" id="IPR036188">
    <property type="entry name" value="FAD/NAD-bd_sf"/>
</dbReference>
<gene>
    <name evidence="5" type="ORF">NZD86_20360</name>
</gene>
<dbReference type="SUPFAM" id="SSF51905">
    <property type="entry name" value="FAD/NAD(P)-binding domain"/>
    <property type="match status" value="1"/>
</dbReference>
<evidence type="ECO:0000259" key="4">
    <source>
        <dbReference type="Pfam" id="PF01494"/>
    </source>
</evidence>
<dbReference type="PANTHER" id="PTHR45934">
    <property type="entry name" value="FAD/NAD(P)-BINDING OXIDOREDUCTASE FAMILY PROTEIN"/>
    <property type="match status" value="1"/>
</dbReference>
<name>A0ABY6Z1G7_9BACL</name>
<keyword evidence="2 5" id="KW-0503">Monooxygenase</keyword>
<proteinExistence type="inferred from homology"/>
<evidence type="ECO:0000256" key="2">
    <source>
        <dbReference type="ARBA" id="ARBA00023033"/>
    </source>
</evidence>
<comment type="similarity">
    <text evidence="3">Belongs to the 3-hydroxybenzoate 6-hydroxylase family.</text>
</comment>
<evidence type="ECO:0000256" key="3">
    <source>
        <dbReference type="ARBA" id="ARBA00024018"/>
    </source>
</evidence>
<sequence>MVGKRGRLAILGTGIGGLATAMGCRALGIPYTLFDPATDPLQGGAALTLWPHALRALLCLAGRSRLPDWMEPIQAGDVRTARGCAVYELPLEWMERRYGLRPSCVRRVDLSTWMWQELGSPSILRLAAEEAVHVNHGGSVAVRFSDNSTRLFDGVVAADGIHSRIRSQYVGDEPRSTGYTAWRGIARSLGSTNPLRMREYWGPGSRFGYAYIDASSVYWFATVNHSLFSSRRIPTWEDAQHCLLRLPSEVGDMIQHTLVTDVLQHPVQDFAPGAPLVLGRIAFVGDAGHAITPNLGLGACLALEDAVTFMSVLRQARTYDTAFQHYARSRRHRVALIARATRLLGDVTQLENAALNWVRNKAIRCTPTTISLPVWRLLLGEPIRCLEDGVKGIS</sequence>
<dbReference type="PANTHER" id="PTHR45934:SF9">
    <property type="entry name" value="FAD_NAD(P)-BINDING OXIDOREDUCTASE FAMILY PROTEIN"/>
    <property type="match status" value="1"/>
</dbReference>
<dbReference type="PROSITE" id="PS51257">
    <property type="entry name" value="PROKAR_LIPOPROTEIN"/>
    <property type="match status" value="1"/>
</dbReference>
<dbReference type="RefSeq" id="WP_268043884.1">
    <property type="nucleotide sequence ID" value="NZ_CP104064.1"/>
</dbReference>
<accession>A0ABY6Z1G7</accession>
<evidence type="ECO:0000313" key="6">
    <source>
        <dbReference type="Proteomes" id="UP001164803"/>
    </source>
</evidence>
<dbReference type="EMBL" id="CP104064">
    <property type="protein sequence ID" value="WAH36532.1"/>
    <property type="molecule type" value="Genomic_DNA"/>
</dbReference>
<keyword evidence="1" id="KW-0560">Oxidoreductase</keyword>
<dbReference type="InterPro" id="IPR044560">
    <property type="entry name" value="MOase"/>
</dbReference>
<dbReference type="Gene3D" id="3.50.50.60">
    <property type="entry name" value="FAD/NAD(P)-binding domain"/>
    <property type="match status" value="1"/>
</dbReference>